<reference evidence="1 2" key="1">
    <citation type="journal article" date="2017" name="Environ. Microbiol.">
        <title>Decay of the glycolytic pathway and adaptation to intranuclear parasitism within Enterocytozoonidae microsporidia.</title>
        <authorList>
            <person name="Wiredu Boakye D."/>
            <person name="Jaroenlak P."/>
            <person name="Prachumwat A."/>
            <person name="Williams T.A."/>
            <person name="Bateman K.S."/>
            <person name="Itsathitphaisarn O."/>
            <person name="Sritunyalucksana K."/>
            <person name="Paszkiewicz K.H."/>
            <person name="Moore K.A."/>
            <person name="Stentiford G.D."/>
            <person name="Williams B.A."/>
        </authorList>
    </citation>
    <scope>NUCLEOTIDE SEQUENCE [LARGE SCALE GENOMIC DNA]</scope>
    <source>
        <strain evidence="1 2">GB1</strain>
    </source>
</reference>
<evidence type="ECO:0000313" key="1">
    <source>
        <dbReference type="EMBL" id="ORD93964.1"/>
    </source>
</evidence>
<evidence type="ECO:0000313" key="2">
    <source>
        <dbReference type="Proteomes" id="UP000192639"/>
    </source>
</evidence>
<dbReference type="Proteomes" id="UP000192639">
    <property type="component" value="Unassembled WGS sequence"/>
</dbReference>
<comment type="caution">
    <text evidence="1">The sequence shown here is derived from an EMBL/GenBank/DDBJ whole genome shotgun (WGS) entry which is preliminary data.</text>
</comment>
<proteinExistence type="predicted"/>
<dbReference type="VEuPathDB" id="MicrosporidiaDB:ECANGB1_1299"/>
<dbReference type="EMBL" id="LWDP01000037">
    <property type="protein sequence ID" value="ORD93964.1"/>
    <property type="molecule type" value="Genomic_DNA"/>
</dbReference>
<evidence type="ECO:0008006" key="3">
    <source>
        <dbReference type="Google" id="ProtNLM"/>
    </source>
</evidence>
<dbReference type="InterPro" id="IPR011333">
    <property type="entry name" value="SKP1/BTB/POZ_sf"/>
</dbReference>
<name>A0A1Y1S6C2_9MICR</name>
<sequence length="88" mass="10213">MLVSCEDDVFEVPEDVCCTSETLRLFIGCGSTRMTLPIKTKHLERCIEFMRFKHASESGERESKWLEAFKIKDEEAVDMLDVASYMRL</sequence>
<dbReference type="AlphaFoldDB" id="A0A1Y1S6C2"/>
<dbReference type="Gene3D" id="3.30.710.10">
    <property type="entry name" value="Potassium Channel Kv1.1, Chain A"/>
    <property type="match status" value="1"/>
</dbReference>
<dbReference type="SUPFAM" id="SSF54695">
    <property type="entry name" value="POZ domain"/>
    <property type="match status" value="1"/>
</dbReference>
<keyword evidence="2" id="KW-1185">Reference proteome</keyword>
<protein>
    <recommendedName>
        <fullName evidence="3">SKP1 component POZ domain-containing protein</fullName>
    </recommendedName>
</protein>
<dbReference type="OrthoDB" id="249087at2759"/>
<accession>A0A1Y1S6C2</accession>
<gene>
    <name evidence="1" type="ORF">ECANGB1_1299</name>
</gene>
<organism evidence="1 2">
    <name type="scientific">Enterospora canceri</name>
    <dbReference type="NCBI Taxonomy" id="1081671"/>
    <lineage>
        <taxon>Eukaryota</taxon>
        <taxon>Fungi</taxon>
        <taxon>Fungi incertae sedis</taxon>
        <taxon>Microsporidia</taxon>
        <taxon>Enterocytozoonidae</taxon>
        <taxon>Enterospora</taxon>
    </lineage>
</organism>